<dbReference type="GO" id="GO:1902201">
    <property type="term" value="P:negative regulation of bacterial-type flagellum-dependent cell motility"/>
    <property type="evidence" value="ECO:0007669"/>
    <property type="project" value="TreeGrafter"/>
</dbReference>
<dbReference type="Gene3D" id="3.30.70.270">
    <property type="match status" value="1"/>
</dbReference>
<evidence type="ECO:0000256" key="3">
    <source>
        <dbReference type="SAM" id="Coils"/>
    </source>
</evidence>
<comment type="caution">
    <text evidence="6">The sequence shown here is derived from an EMBL/GenBank/DDBJ whole genome shotgun (WGS) entry which is preliminary data.</text>
</comment>
<proteinExistence type="predicted"/>
<dbReference type="EC" id="2.7.7.65" evidence="1"/>
<dbReference type="Proteomes" id="UP000482487">
    <property type="component" value="Unassembled WGS sequence"/>
</dbReference>
<dbReference type="GO" id="GO:0005886">
    <property type="term" value="C:plasma membrane"/>
    <property type="evidence" value="ECO:0007669"/>
    <property type="project" value="TreeGrafter"/>
</dbReference>
<dbReference type="OrthoDB" id="9812260at2"/>
<dbReference type="InterPro" id="IPR029787">
    <property type="entry name" value="Nucleotide_cyclase"/>
</dbReference>
<name>A0A7C9IUN4_9BACT</name>
<evidence type="ECO:0000313" key="7">
    <source>
        <dbReference type="Proteomes" id="UP000482487"/>
    </source>
</evidence>
<dbReference type="NCBIfam" id="TIGR00254">
    <property type="entry name" value="GGDEF"/>
    <property type="match status" value="1"/>
</dbReference>
<dbReference type="RefSeq" id="WP_160959753.1">
    <property type="nucleotide sequence ID" value="NZ_WVUD01000008.1"/>
</dbReference>
<keyword evidence="4" id="KW-0472">Membrane</keyword>
<dbReference type="AlphaFoldDB" id="A0A7C9IUN4"/>
<keyword evidence="4" id="KW-0812">Transmembrane</keyword>
<evidence type="ECO:0000256" key="1">
    <source>
        <dbReference type="ARBA" id="ARBA00012528"/>
    </source>
</evidence>
<dbReference type="SMART" id="SM00267">
    <property type="entry name" value="GGDEF"/>
    <property type="match status" value="1"/>
</dbReference>
<dbReference type="FunFam" id="3.30.70.270:FF:000001">
    <property type="entry name" value="Diguanylate cyclase domain protein"/>
    <property type="match status" value="1"/>
</dbReference>
<dbReference type="CDD" id="cd01949">
    <property type="entry name" value="GGDEF"/>
    <property type="match status" value="1"/>
</dbReference>
<evidence type="ECO:0000259" key="5">
    <source>
        <dbReference type="PROSITE" id="PS50887"/>
    </source>
</evidence>
<dbReference type="EMBL" id="WVUD01000008">
    <property type="protein sequence ID" value="MYL82843.1"/>
    <property type="molecule type" value="Genomic_DNA"/>
</dbReference>
<dbReference type="GO" id="GO:0052621">
    <property type="term" value="F:diguanylate cyclase activity"/>
    <property type="evidence" value="ECO:0007669"/>
    <property type="project" value="UniProtKB-EC"/>
</dbReference>
<accession>A0A7C9IUN4</accession>
<protein>
    <recommendedName>
        <fullName evidence="1">diguanylate cyclase</fullName>
        <ecNumber evidence="1">2.7.7.65</ecNumber>
    </recommendedName>
</protein>
<dbReference type="InterPro" id="IPR043128">
    <property type="entry name" value="Rev_trsase/Diguanyl_cyclase"/>
</dbReference>
<dbReference type="Pfam" id="PF00990">
    <property type="entry name" value="GGDEF"/>
    <property type="match status" value="1"/>
</dbReference>
<dbReference type="Gene3D" id="3.40.50.2300">
    <property type="match status" value="2"/>
</dbReference>
<feature type="coiled-coil region" evidence="3">
    <location>
        <begin position="374"/>
        <end position="415"/>
    </location>
</feature>
<keyword evidence="3" id="KW-0175">Coiled coil</keyword>
<dbReference type="GO" id="GO:0043709">
    <property type="term" value="P:cell adhesion involved in single-species biofilm formation"/>
    <property type="evidence" value="ECO:0007669"/>
    <property type="project" value="TreeGrafter"/>
</dbReference>
<feature type="transmembrane region" description="Helical" evidence="4">
    <location>
        <begin position="335"/>
        <end position="358"/>
    </location>
</feature>
<dbReference type="SUPFAM" id="SSF55073">
    <property type="entry name" value="Nucleotide cyclase"/>
    <property type="match status" value="1"/>
</dbReference>
<gene>
    <name evidence="6" type="ORF">GTA51_06795</name>
</gene>
<comment type="catalytic activity">
    <reaction evidence="2">
        <text>2 GTP = 3',3'-c-di-GMP + 2 diphosphate</text>
        <dbReference type="Rhea" id="RHEA:24898"/>
        <dbReference type="ChEBI" id="CHEBI:33019"/>
        <dbReference type="ChEBI" id="CHEBI:37565"/>
        <dbReference type="ChEBI" id="CHEBI:58805"/>
        <dbReference type="EC" id="2.7.7.65"/>
    </reaction>
</comment>
<keyword evidence="4" id="KW-1133">Transmembrane helix</keyword>
<organism evidence="6 7">
    <name type="scientific">Solidesulfovibrio aerotolerans</name>
    <dbReference type="NCBI Taxonomy" id="295255"/>
    <lineage>
        <taxon>Bacteria</taxon>
        <taxon>Pseudomonadati</taxon>
        <taxon>Thermodesulfobacteriota</taxon>
        <taxon>Desulfovibrionia</taxon>
        <taxon>Desulfovibrionales</taxon>
        <taxon>Desulfovibrionaceae</taxon>
        <taxon>Solidesulfovibrio</taxon>
    </lineage>
</organism>
<dbReference type="PROSITE" id="PS50887">
    <property type="entry name" value="GGDEF"/>
    <property type="match status" value="1"/>
</dbReference>
<evidence type="ECO:0000313" key="6">
    <source>
        <dbReference type="EMBL" id="MYL82843.1"/>
    </source>
</evidence>
<reference evidence="6 7" key="1">
    <citation type="submission" date="2020-01" db="EMBL/GenBank/DDBJ databases">
        <title>Genome sequence of Desulfovibrio aerotolerans DSM 16695(T).</title>
        <authorList>
            <person name="Karnachuk O."/>
            <person name="Avakyan M."/>
            <person name="Mardanov A."/>
            <person name="Kadnikov V."/>
            <person name="Ravin N."/>
        </authorList>
    </citation>
    <scope>NUCLEOTIDE SEQUENCE [LARGE SCALE GENOMIC DNA]</scope>
    <source>
        <strain evidence="6 7">DSM 16695</strain>
    </source>
</reference>
<evidence type="ECO:0000256" key="2">
    <source>
        <dbReference type="ARBA" id="ARBA00034247"/>
    </source>
</evidence>
<feature type="domain" description="GGDEF" evidence="5">
    <location>
        <begin position="443"/>
        <end position="575"/>
    </location>
</feature>
<dbReference type="InterPro" id="IPR050469">
    <property type="entry name" value="Diguanylate_Cyclase"/>
</dbReference>
<sequence length="585" mass="63946">MSFVAALLVVFACQDVSWGLPRKNVLLLHNLNPDYPAIAQFDQGLLAVLRASDRFDVRVAAEYLNVTAFEALPSYLPETARYLEMKYTHWTPDAVFADRAVTGLYTQYLHGKLKDVPCFIAQDRGGEGSVPGSVFKTISWSTSTADIVKNLVLILTLRPKTRTVLVVLGASEEERRLAGEVAKAAAGLADRVTCVPTSGLSKAALLEQVAAVPADAAILYLRFALDGDGVVHVPAQVVKEITGRAVAPVFVVARHLLGDGVVGGYAASFELFGRRTALWILDALDGREPSGESLTTSVSDFVFDWRALKRFNISESALPPGSHILFHNATLWETYSVYILSGLAVLVAETFLVLGLVLNRLRRRRAEAALAALNATLETRVTQRTRELHEANDQLGEAKEELEALNRNLELLSRTDSLTGLPNRRHAEEMLQDALVRFSRYGQGFAVALADIDYFKQVNDRHGHEAGDALLRDVARVMTKGVRHCDLVARWGGEEFLLLLPGTDLDGAGQLLERIRERLETASLRCGPARASVTATIGAAVVRCGDGVEDVVRRADAAMYRGKERGRNRVVLEETDRPGGPDCPE</sequence>
<dbReference type="InterPro" id="IPR000160">
    <property type="entry name" value="GGDEF_dom"/>
</dbReference>
<evidence type="ECO:0000256" key="4">
    <source>
        <dbReference type="SAM" id="Phobius"/>
    </source>
</evidence>
<dbReference type="PANTHER" id="PTHR45138:SF9">
    <property type="entry name" value="DIGUANYLATE CYCLASE DGCM-RELATED"/>
    <property type="match status" value="1"/>
</dbReference>
<keyword evidence="7" id="KW-1185">Reference proteome</keyword>
<dbReference type="PANTHER" id="PTHR45138">
    <property type="entry name" value="REGULATORY COMPONENTS OF SENSORY TRANSDUCTION SYSTEM"/>
    <property type="match status" value="1"/>
</dbReference>